<protein>
    <submittedName>
        <fullName evidence="2">Uncharacterized protein</fullName>
    </submittedName>
</protein>
<sequence>MFLGSTVYSDRDGSERSLDGDDETAHTPRTIGTGASTGAATPALLPPSTAASTAARPPAADGASEDPPPKLAYALGRDAALSRYASPSPPPLAASAAGAEGVAPSARTSAQRAAAARASLPRVDSGFSSGDAASASSRSPCWPIAVGKGGLAPGLKNPGMASPRPLYHMLTAVPICLVHGASPPAVPTVLPNSAALSSALSRTLA</sequence>
<accession>A0A4P9WSG3</accession>
<feature type="region of interest" description="Disordered" evidence="1">
    <location>
        <begin position="1"/>
        <end position="75"/>
    </location>
</feature>
<feature type="region of interest" description="Disordered" evidence="1">
    <location>
        <begin position="108"/>
        <end position="138"/>
    </location>
</feature>
<gene>
    <name evidence="2" type="ORF">CAUPRSCDRAFT_12116</name>
</gene>
<dbReference type="AlphaFoldDB" id="A0A4P9WSG3"/>
<feature type="compositionally biased region" description="Basic and acidic residues" evidence="1">
    <location>
        <begin position="9"/>
        <end position="26"/>
    </location>
</feature>
<evidence type="ECO:0000313" key="3">
    <source>
        <dbReference type="Proteomes" id="UP000268535"/>
    </source>
</evidence>
<evidence type="ECO:0000256" key="1">
    <source>
        <dbReference type="SAM" id="MobiDB-lite"/>
    </source>
</evidence>
<organism evidence="2 3">
    <name type="scientific">Caulochytrium protostelioides</name>
    <dbReference type="NCBI Taxonomy" id="1555241"/>
    <lineage>
        <taxon>Eukaryota</taxon>
        <taxon>Fungi</taxon>
        <taxon>Fungi incertae sedis</taxon>
        <taxon>Chytridiomycota</taxon>
        <taxon>Chytridiomycota incertae sedis</taxon>
        <taxon>Chytridiomycetes</taxon>
        <taxon>Caulochytriales</taxon>
        <taxon>Caulochytriaceae</taxon>
        <taxon>Caulochytrium</taxon>
    </lineage>
</organism>
<name>A0A4P9WSG3_9FUNG</name>
<proteinExistence type="predicted"/>
<dbReference type="EMBL" id="ML010245">
    <property type="protein sequence ID" value="RKO96191.1"/>
    <property type="molecule type" value="Genomic_DNA"/>
</dbReference>
<dbReference type="Proteomes" id="UP000268535">
    <property type="component" value="Unassembled WGS sequence"/>
</dbReference>
<feature type="compositionally biased region" description="Low complexity" evidence="1">
    <location>
        <begin position="32"/>
        <end position="62"/>
    </location>
</feature>
<reference evidence="3" key="1">
    <citation type="journal article" date="2018" name="Nat. Microbiol.">
        <title>Leveraging single-cell genomics to expand the fungal tree of life.</title>
        <authorList>
            <person name="Ahrendt S.R."/>
            <person name="Quandt C.A."/>
            <person name="Ciobanu D."/>
            <person name="Clum A."/>
            <person name="Salamov A."/>
            <person name="Andreopoulos B."/>
            <person name="Cheng J.F."/>
            <person name="Woyke T."/>
            <person name="Pelin A."/>
            <person name="Henrissat B."/>
            <person name="Reynolds N.K."/>
            <person name="Benny G.L."/>
            <person name="Smith M.E."/>
            <person name="James T.Y."/>
            <person name="Grigoriev I.V."/>
        </authorList>
    </citation>
    <scope>NUCLEOTIDE SEQUENCE [LARGE SCALE GENOMIC DNA]</scope>
    <source>
        <strain evidence="3">ATCC 52028</strain>
    </source>
</reference>
<evidence type="ECO:0000313" key="2">
    <source>
        <dbReference type="EMBL" id="RKO96191.1"/>
    </source>
</evidence>